<reference evidence="10" key="1">
    <citation type="submission" date="2023-07" db="EMBL/GenBank/DDBJ databases">
        <title>Bird 10,000 Genomes (B10K) Project - Family phase.</title>
        <authorList>
            <person name="Zhang G."/>
        </authorList>
    </citation>
    <scope>NUCLEOTIDE SEQUENCE [LARGE SCALE GENOMIC DNA]</scope>
</reference>
<evidence type="ECO:0000256" key="2">
    <source>
        <dbReference type="ARBA" id="ARBA00009940"/>
    </source>
</evidence>
<keyword evidence="6" id="KW-0175">Coiled coil</keyword>
<evidence type="ECO:0000256" key="4">
    <source>
        <dbReference type="ARBA" id="ARBA00049772"/>
    </source>
</evidence>
<dbReference type="GO" id="GO:0042802">
    <property type="term" value="F:identical protein binding"/>
    <property type="evidence" value="ECO:0007669"/>
    <property type="project" value="UniProtKB-UniRule"/>
</dbReference>
<feature type="transmembrane region" description="Helical" evidence="5">
    <location>
        <begin position="74"/>
        <end position="96"/>
    </location>
</feature>
<feature type="transmembrane region" description="Helical" evidence="5">
    <location>
        <begin position="40"/>
        <end position="62"/>
    </location>
</feature>
<evidence type="ECO:0000313" key="10">
    <source>
        <dbReference type="Proteomes" id="UP000661971"/>
    </source>
</evidence>
<name>A0A851TDA6_9AVES</name>
<dbReference type="InterPro" id="IPR040115">
    <property type="entry name" value="Lnp"/>
</dbReference>
<keyword evidence="5" id="KW-1133">Transmembrane helix</keyword>
<evidence type="ECO:0000256" key="6">
    <source>
        <dbReference type="SAM" id="Coils"/>
    </source>
</evidence>
<dbReference type="Pfam" id="PF10058">
    <property type="entry name" value="Zn_ribbon_10"/>
    <property type="match status" value="1"/>
</dbReference>
<keyword evidence="5" id="KW-0812">Transmembrane</keyword>
<feature type="region of interest" description="Disordered" evidence="7">
    <location>
        <begin position="142"/>
        <end position="247"/>
    </location>
</feature>
<keyword evidence="5" id="KW-0472">Membrane</keyword>
<comment type="function">
    <text evidence="5">Plays a role in determining ER morphology.</text>
</comment>
<keyword evidence="10" id="KW-1185">Reference proteome</keyword>
<dbReference type="EMBL" id="WBNA01000223">
    <property type="protein sequence ID" value="NXD13953.1"/>
    <property type="molecule type" value="Genomic_DNA"/>
</dbReference>
<feature type="non-terminal residue" evidence="9">
    <location>
        <position position="418"/>
    </location>
</feature>
<feature type="non-terminal residue" evidence="9">
    <location>
        <position position="1"/>
    </location>
</feature>
<dbReference type="PANTHER" id="PTHR22166:SF12">
    <property type="entry name" value="ENDOPLASMIC RETICULUM JUNCTION FORMATION PROTEIN LUNAPARK"/>
    <property type="match status" value="1"/>
</dbReference>
<keyword evidence="5" id="KW-0863">Zinc-finger</keyword>
<dbReference type="GO" id="GO:0071788">
    <property type="term" value="P:endoplasmic reticulum tubular network maintenance"/>
    <property type="evidence" value="ECO:0007669"/>
    <property type="project" value="UniProtKB-UniRule"/>
</dbReference>
<keyword evidence="5" id="KW-0479">Metal-binding</keyword>
<evidence type="ECO:0000256" key="1">
    <source>
        <dbReference type="ARBA" id="ARBA00004215"/>
    </source>
</evidence>
<dbReference type="AlphaFoldDB" id="A0A851TDA6"/>
<feature type="coiled-coil region" evidence="6">
    <location>
        <begin position="100"/>
        <end position="127"/>
    </location>
</feature>
<gene>
    <name evidence="9" type="primary">Lnpk</name>
    <name evidence="9" type="ORF">NOTNIG_R12051</name>
</gene>
<keyword evidence="5" id="KW-0256">Endoplasmic reticulum</keyword>
<evidence type="ECO:0000259" key="8">
    <source>
        <dbReference type="Pfam" id="PF10058"/>
    </source>
</evidence>
<dbReference type="GO" id="GO:1903373">
    <property type="term" value="P:positive regulation of endoplasmic reticulum tubular network organization"/>
    <property type="evidence" value="ECO:0007669"/>
    <property type="project" value="UniProtKB-UniRule"/>
</dbReference>
<dbReference type="PANTHER" id="PTHR22166">
    <property type="entry name" value="ENDOPLASMIC RETICULUM JUNCTION FORMATION PROTEIN LUNAPARK"/>
    <property type="match status" value="1"/>
</dbReference>
<evidence type="ECO:0000256" key="7">
    <source>
        <dbReference type="SAM" id="MobiDB-lite"/>
    </source>
</evidence>
<comment type="domain">
    <text evidence="5">The C4-type zinc finger motif is necessary both for its ER three-way tubular junction localization and formation.</text>
</comment>
<keyword evidence="5" id="KW-0862">Zinc</keyword>
<accession>A0A851TDA6</accession>
<comment type="subcellular location">
    <subcellularLocation>
        <location evidence="1 5">Endoplasmic reticulum membrane</location>
        <topology evidence="1 5">Multi-pass membrane protein</topology>
        <orientation evidence="1 5">Cytoplasmic side</orientation>
    </subcellularLocation>
</comment>
<feature type="compositionally biased region" description="Acidic residues" evidence="7">
    <location>
        <begin position="348"/>
        <end position="358"/>
    </location>
</feature>
<proteinExistence type="inferred from homology"/>
<comment type="caution">
    <text evidence="9">The sequence shown here is derived from an EMBL/GenBank/DDBJ whole genome shotgun (WGS) entry which is preliminary data.</text>
</comment>
<feature type="compositionally biased region" description="Polar residues" evidence="7">
    <location>
        <begin position="166"/>
        <end position="186"/>
    </location>
</feature>
<feature type="domain" description="Lunapark zinc ribbon" evidence="8">
    <location>
        <begin position="257"/>
        <end position="306"/>
    </location>
</feature>
<dbReference type="GO" id="GO:0098826">
    <property type="term" value="C:endoplasmic reticulum tubular network membrane"/>
    <property type="evidence" value="ECO:0007669"/>
    <property type="project" value="UniProtKB-UniRule"/>
</dbReference>
<protein>
    <recommendedName>
        <fullName evidence="4 5">Endoplasmic reticulum junction formation protein lunapark</fullName>
    </recommendedName>
</protein>
<evidence type="ECO:0000313" key="9">
    <source>
        <dbReference type="EMBL" id="NXD13953.1"/>
    </source>
</evidence>
<feature type="compositionally biased region" description="Basic and acidic residues" evidence="7">
    <location>
        <begin position="377"/>
        <end position="397"/>
    </location>
</feature>
<feature type="region of interest" description="Disordered" evidence="7">
    <location>
        <begin position="314"/>
        <end position="418"/>
    </location>
</feature>
<dbReference type="Proteomes" id="UP000661971">
    <property type="component" value="Unassembled WGS sequence"/>
</dbReference>
<evidence type="ECO:0000256" key="3">
    <source>
        <dbReference type="ARBA" id="ARBA00047002"/>
    </source>
</evidence>
<evidence type="ECO:0000256" key="5">
    <source>
        <dbReference type="RuleBase" id="RU367073"/>
    </source>
</evidence>
<organism evidence="9 10">
    <name type="scientific">Nothocercus nigrocapillus</name>
    <dbReference type="NCBI Taxonomy" id="1977171"/>
    <lineage>
        <taxon>Eukaryota</taxon>
        <taxon>Metazoa</taxon>
        <taxon>Chordata</taxon>
        <taxon>Craniata</taxon>
        <taxon>Vertebrata</taxon>
        <taxon>Euteleostomi</taxon>
        <taxon>Archelosauria</taxon>
        <taxon>Archosauria</taxon>
        <taxon>Dinosauria</taxon>
        <taxon>Saurischia</taxon>
        <taxon>Theropoda</taxon>
        <taxon>Coelurosauria</taxon>
        <taxon>Aves</taxon>
        <taxon>Palaeognathae</taxon>
        <taxon>Tinamiformes</taxon>
        <taxon>Tinamidae</taxon>
        <taxon>Nothocercus</taxon>
    </lineage>
</organism>
<comment type="subunit">
    <text evidence="3 5">Homodimer; homodimerization requires the C4-type zinc finger motif and decreases during mitosis in a phosphorylation-dependent manner.</text>
</comment>
<sequence length="418" mass="47276">LSFLCKQAKPSTVEVLEKIDKEIQTLEEFREKNQRLQKLWVGRLLLYSSLLYLFTCLIVYLWCLPDEWTARLIMTLPFFAFPLIIWFIRTLLIFFFSKRTERNNDALEDLKSQKKKILEEVMEKETYKTAKLILERFDPESNAKEAELPSAGTSATPRPGQEIRQRTTAQRNVSTPAPASSKQGSPKSPLPVTATPSLQRDPLALSGAPERAVVPPLQANALPRRPGSPATSVPGMGLHPPGPPLARPILPRERGIVDRVIEYLVGDGPQNRYALICQQCFSHNGMALKEEFEYVAFRCAYCFFLNPARKTRPQAPRLPDFSFEKKQPTELQSETEPLDTGERKLQESEEAEEYEEETAQAIKTKQIDSEAPSPEQLNDKLDEEAGKEEAESEKEFLASETDSAISAEQSEESLMKAE</sequence>
<comment type="similarity">
    <text evidence="2 5">Belongs to the lunapark family.</text>
</comment>
<dbReference type="GO" id="GO:0008270">
    <property type="term" value="F:zinc ion binding"/>
    <property type="evidence" value="ECO:0007669"/>
    <property type="project" value="UniProtKB-KW"/>
</dbReference>
<dbReference type="InterPro" id="IPR019273">
    <property type="entry name" value="Lunapark_Znf"/>
</dbReference>